<keyword evidence="2" id="KW-1185">Reference proteome</keyword>
<comment type="caution">
    <text evidence="1">The sequence shown here is derived from an EMBL/GenBank/DDBJ whole genome shotgun (WGS) entry which is preliminary data.</text>
</comment>
<dbReference type="OrthoDB" id="539213at2759"/>
<organism evidence="1 2">
    <name type="scientific">Tieghemostelium lacteum</name>
    <name type="common">Slime mold</name>
    <name type="synonym">Dictyostelium lacteum</name>
    <dbReference type="NCBI Taxonomy" id="361077"/>
    <lineage>
        <taxon>Eukaryota</taxon>
        <taxon>Amoebozoa</taxon>
        <taxon>Evosea</taxon>
        <taxon>Eumycetozoa</taxon>
        <taxon>Dictyostelia</taxon>
        <taxon>Dictyosteliales</taxon>
        <taxon>Raperosteliaceae</taxon>
        <taxon>Tieghemostelium</taxon>
    </lineage>
</organism>
<sequence>MDSYRNLIEKELKLDDALDRIPLYNADRNHCILNDLVISFPLTSKQIREYNEVSSRYNNCKQLFIDYQKECTQQDFSKQPIPPHLINANKSHIPRELDDKIKSILSPFEYQQYIVSKFNFFGLKEPKSKKDKLSPVSLNTLAESISQFSLVSQNFPIQFLKVSKSKSQNRIPHINSIKLYDRIGNTFKFFKSNIHNDLLFKMYFNSTCIFNKEPIVDDNQVEYNVNLIRKSKKTNEIILSKIIIPKPNFSDKYSIIYFEGKENFETHKRVEYSTIDFAEAVNLFKTIFKLKTSIDFPIETKDSKSKDLETSYLNLDFKKCQVVKKFPEFNNIPKLKDIAFSMIRELILLDKQWFDKYLTRLPKELIEDLIGSCQLDKTPNGFNSMIYLVEKCRMINNRNEFTENNIVLPTVEKVIKLANEHDHWFAYSLEKGISQNIYHPYNTDFLIDVFENHDRFILKQWEDESQYILKSNEYIDYGKPSIVSMDQFHLNFSKETSMRLNSDFDWSNTVIMGGLVLLCLLENGDNNSHLLESFKSTSVNFYFYGLTQNEIIQKINGFISNVLKDDFKNYSMTKSLKGTLTLSKHHPYRHLTFHLEAYQSKSHILVTNDMNSNAFLYDGDRVFCLYRSMESVNYRVNFASKFSWMLNGDVNYQNRLVTYYERGFSVISFDLGFFKDIQEFDPHHNHSGLALLYSCHKNSAVLDFLKSSVLTIPYGEDIDKNEFQTLIHDHTYFSRYQEVSMDYLNLDHHHQYPNNRKFSSLSANLFPYLTIQPPFDVLFDI</sequence>
<dbReference type="FunCoup" id="A0A152A236">
    <property type="interactions" value="738"/>
</dbReference>
<proteinExistence type="predicted"/>
<dbReference type="EMBL" id="LODT01000016">
    <property type="protein sequence ID" value="KYR00269.1"/>
    <property type="molecule type" value="Genomic_DNA"/>
</dbReference>
<protein>
    <submittedName>
        <fullName evidence="1">Uncharacterized protein</fullName>
    </submittedName>
</protein>
<dbReference type="InParanoid" id="A0A152A236"/>
<accession>A0A152A236</accession>
<evidence type="ECO:0000313" key="1">
    <source>
        <dbReference type="EMBL" id="KYR00269.1"/>
    </source>
</evidence>
<gene>
    <name evidence="1" type="ORF">DLAC_03432</name>
</gene>
<evidence type="ECO:0000313" key="2">
    <source>
        <dbReference type="Proteomes" id="UP000076078"/>
    </source>
</evidence>
<dbReference type="Proteomes" id="UP000076078">
    <property type="component" value="Unassembled WGS sequence"/>
</dbReference>
<dbReference type="STRING" id="361077.A0A152A236"/>
<reference evidence="1 2" key="1">
    <citation type="submission" date="2015-12" db="EMBL/GenBank/DDBJ databases">
        <title>Dictyostelia acquired genes for synthesis and detection of signals that induce cell-type specialization by lateral gene transfer from prokaryotes.</title>
        <authorList>
            <person name="Gloeckner G."/>
            <person name="Schaap P."/>
        </authorList>
    </citation>
    <scope>NUCLEOTIDE SEQUENCE [LARGE SCALE GENOMIC DNA]</scope>
    <source>
        <strain evidence="1 2">TK</strain>
    </source>
</reference>
<name>A0A152A236_TIELA</name>
<dbReference type="OMA" id="MYFNSIC"/>
<dbReference type="AlphaFoldDB" id="A0A152A236"/>